<dbReference type="EMBL" id="PDLM01000007">
    <property type="protein sequence ID" value="RDW73336.1"/>
    <property type="molecule type" value="Genomic_DNA"/>
</dbReference>
<dbReference type="Pfam" id="PF00106">
    <property type="entry name" value="adh_short"/>
    <property type="match status" value="1"/>
</dbReference>
<dbReference type="Gene3D" id="3.40.50.720">
    <property type="entry name" value="NAD(P)-binding Rossmann-like Domain"/>
    <property type="match status" value="1"/>
</dbReference>
<sequence>MASAKTIVLITGANGGVGFETAAAIGALSAKYHVLVGSRTVSKGEKAVAELQARSPQATYSALQLDVTSDDSITAAAAAVEQEFHKLDVLINNAGVIMSADLPLREQLRATFETNSIGPAVMIQAFLPLLKKSTDPRIINVSSDLGSITLKTQKDPSWWSNFVLAEPYRMSKAALNMLTASESVELGKQGIKVFGVCPGYVVTNLSGTGEKGREERVKNGAGDPSVSGQTIASIVDGKRDSDVGRVVHKDGVYPW</sequence>
<reference evidence="3 4" key="1">
    <citation type="journal article" date="2018" name="IMA Fungus">
        <title>IMA Genome-F 9: Draft genome sequence of Annulohypoxylon stygium, Aspergillus mulundensis, Berkeleyomyces basicola (syn. Thielaviopsis basicola), Ceratocystis smalleyi, two Cercospora beticola strains, Coleophoma cylindrospora, Fusarium fracticaudum, Phialophora cf. hyalina, and Morchella septimelata.</title>
        <authorList>
            <person name="Wingfield B.D."/>
            <person name="Bills G.F."/>
            <person name="Dong Y."/>
            <person name="Huang W."/>
            <person name="Nel W.J."/>
            <person name="Swalarsk-Parry B.S."/>
            <person name="Vaghefi N."/>
            <person name="Wilken P.M."/>
            <person name="An Z."/>
            <person name="de Beer Z.W."/>
            <person name="De Vos L."/>
            <person name="Chen L."/>
            <person name="Duong T.A."/>
            <person name="Gao Y."/>
            <person name="Hammerbacher A."/>
            <person name="Kikkert J.R."/>
            <person name="Li Y."/>
            <person name="Li H."/>
            <person name="Li K."/>
            <person name="Li Q."/>
            <person name="Liu X."/>
            <person name="Ma X."/>
            <person name="Naidoo K."/>
            <person name="Pethybridge S.J."/>
            <person name="Sun J."/>
            <person name="Steenkamp E.T."/>
            <person name="van der Nest M.A."/>
            <person name="van Wyk S."/>
            <person name="Wingfield M.J."/>
            <person name="Xiong C."/>
            <person name="Yue Q."/>
            <person name="Zhang X."/>
        </authorList>
    </citation>
    <scope>NUCLEOTIDE SEQUENCE [LARGE SCALE GENOMIC DNA]</scope>
    <source>
        <strain evidence="3 4">BP6252</strain>
    </source>
</reference>
<dbReference type="GO" id="GO:0019748">
    <property type="term" value="P:secondary metabolic process"/>
    <property type="evidence" value="ECO:0007669"/>
    <property type="project" value="TreeGrafter"/>
</dbReference>
<dbReference type="GO" id="GO:0005737">
    <property type="term" value="C:cytoplasm"/>
    <property type="evidence" value="ECO:0007669"/>
    <property type="project" value="TreeGrafter"/>
</dbReference>
<dbReference type="GO" id="GO:0016491">
    <property type="term" value="F:oxidoreductase activity"/>
    <property type="evidence" value="ECO:0007669"/>
    <property type="project" value="TreeGrafter"/>
</dbReference>
<dbReference type="PRINTS" id="PR00081">
    <property type="entry name" value="GDHRDH"/>
</dbReference>
<evidence type="ECO:0000256" key="2">
    <source>
        <dbReference type="RuleBase" id="RU000363"/>
    </source>
</evidence>
<dbReference type="OrthoDB" id="1933717at2759"/>
<dbReference type="Proteomes" id="UP000256645">
    <property type="component" value="Unassembled WGS sequence"/>
</dbReference>
<evidence type="ECO:0000313" key="4">
    <source>
        <dbReference type="Proteomes" id="UP000256645"/>
    </source>
</evidence>
<evidence type="ECO:0000313" key="3">
    <source>
        <dbReference type="EMBL" id="RDW73336.1"/>
    </source>
</evidence>
<gene>
    <name evidence="3" type="ORF">BP6252_07243</name>
</gene>
<dbReference type="PANTHER" id="PTHR43544">
    <property type="entry name" value="SHORT-CHAIN DEHYDROGENASE/REDUCTASE"/>
    <property type="match status" value="1"/>
</dbReference>
<evidence type="ECO:0000256" key="1">
    <source>
        <dbReference type="ARBA" id="ARBA00006484"/>
    </source>
</evidence>
<dbReference type="InterPro" id="IPR036291">
    <property type="entry name" value="NAD(P)-bd_dom_sf"/>
</dbReference>
<name>A0A3D8RHA8_9HELO</name>
<keyword evidence="4" id="KW-1185">Reference proteome</keyword>
<dbReference type="PRINTS" id="PR00080">
    <property type="entry name" value="SDRFAMILY"/>
</dbReference>
<accession>A0A3D8RHA8</accession>
<dbReference type="PANTHER" id="PTHR43544:SF32">
    <property type="entry name" value="CHAIN DEHYDROGENASE, PUTATIVE (AFU_ORTHOLOGUE AFUA_5G01530)-RELATED"/>
    <property type="match status" value="1"/>
</dbReference>
<organism evidence="3 4">
    <name type="scientific">Coleophoma cylindrospora</name>
    <dbReference type="NCBI Taxonomy" id="1849047"/>
    <lineage>
        <taxon>Eukaryota</taxon>
        <taxon>Fungi</taxon>
        <taxon>Dikarya</taxon>
        <taxon>Ascomycota</taxon>
        <taxon>Pezizomycotina</taxon>
        <taxon>Leotiomycetes</taxon>
        <taxon>Helotiales</taxon>
        <taxon>Dermateaceae</taxon>
        <taxon>Coleophoma</taxon>
    </lineage>
</organism>
<proteinExistence type="inferred from homology"/>
<dbReference type="AlphaFoldDB" id="A0A3D8RHA8"/>
<protein>
    <submittedName>
        <fullName evidence="3">NAD(P)-binding protein-29</fullName>
    </submittedName>
</protein>
<dbReference type="InterPro" id="IPR002347">
    <property type="entry name" value="SDR_fam"/>
</dbReference>
<dbReference type="InterPro" id="IPR051468">
    <property type="entry name" value="Fungal_SecMetab_SDRs"/>
</dbReference>
<dbReference type="SUPFAM" id="SSF51735">
    <property type="entry name" value="NAD(P)-binding Rossmann-fold domains"/>
    <property type="match status" value="1"/>
</dbReference>
<comment type="similarity">
    <text evidence="1 2">Belongs to the short-chain dehydrogenases/reductases (SDR) family.</text>
</comment>
<comment type="caution">
    <text evidence="3">The sequence shown here is derived from an EMBL/GenBank/DDBJ whole genome shotgun (WGS) entry which is preliminary data.</text>
</comment>